<dbReference type="EMBL" id="JARXVE010000009">
    <property type="protein sequence ID" value="MDH6198204.1"/>
    <property type="molecule type" value="Genomic_DNA"/>
</dbReference>
<dbReference type="RefSeq" id="WP_280834791.1">
    <property type="nucleotide sequence ID" value="NZ_JARXVE010000009.1"/>
</dbReference>
<sequence length="105" mass="10790">MSGELRVNTSHVRELAQRQGTAAQQVQSAAATTQGVSMSMLANHGIVCTTANTAVAAAEQARAAACASMNLVSTSLAEKLGVAASRYDGTDTQSAGKLSKEMHPR</sequence>
<feature type="region of interest" description="Disordered" evidence="1">
    <location>
        <begin position="1"/>
        <end position="29"/>
    </location>
</feature>
<keyword evidence="3" id="KW-1185">Reference proteome</keyword>
<protein>
    <recommendedName>
        <fullName evidence="4">ESX-1 secretion-associated protein</fullName>
    </recommendedName>
</protein>
<dbReference type="Pfam" id="PF10824">
    <property type="entry name" value="T7SS_ESX_EspC"/>
    <property type="match status" value="1"/>
</dbReference>
<feature type="compositionally biased region" description="Low complexity" evidence="1">
    <location>
        <begin position="19"/>
        <end position="29"/>
    </location>
</feature>
<evidence type="ECO:0000313" key="3">
    <source>
        <dbReference type="Proteomes" id="UP001160130"/>
    </source>
</evidence>
<gene>
    <name evidence="2" type="ORF">M2272_004863</name>
</gene>
<evidence type="ECO:0000313" key="2">
    <source>
        <dbReference type="EMBL" id="MDH6198204.1"/>
    </source>
</evidence>
<dbReference type="InterPro" id="IPR022536">
    <property type="entry name" value="EspC"/>
</dbReference>
<accession>A0ABT6L5K1</accession>
<dbReference type="Proteomes" id="UP001160130">
    <property type="component" value="Unassembled WGS sequence"/>
</dbReference>
<name>A0ABT6L5K1_9MYCO</name>
<reference evidence="2 3" key="1">
    <citation type="submission" date="2023-04" db="EMBL/GenBank/DDBJ databases">
        <title>Forest soil microbial communities from Buena Vista Peninsula, Colon Province, Panama.</title>
        <authorList>
            <person name="Bouskill N."/>
        </authorList>
    </citation>
    <scope>NUCLEOTIDE SEQUENCE [LARGE SCALE GENOMIC DNA]</scope>
    <source>
        <strain evidence="2 3">AC80</strain>
    </source>
</reference>
<evidence type="ECO:0008006" key="4">
    <source>
        <dbReference type="Google" id="ProtNLM"/>
    </source>
</evidence>
<proteinExistence type="predicted"/>
<comment type="caution">
    <text evidence="2">The sequence shown here is derived from an EMBL/GenBank/DDBJ whole genome shotgun (WGS) entry which is preliminary data.</text>
</comment>
<organism evidence="2 3">
    <name type="scientific">Mycolicibacterium frederiksbergense</name>
    <dbReference type="NCBI Taxonomy" id="117567"/>
    <lineage>
        <taxon>Bacteria</taxon>
        <taxon>Bacillati</taxon>
        <taxon>Actinomycetota</taxon>
        <taxon>Actinomycetes</taxon>
        <taxon>Mycobacteriales</taxon>
        <taxon>Mycobacteriaceae</taxon>
        <taxon>Mycolicibacterium</taxon>
    </lineage>
</organism>
<evidence type="ECO:0000256" key="1">
    <source>
        <dbReference type="SAM" id="MobiDB-lite"/>
    </source>
</evidence>